<dbReference type="KEGG" id="mmyr:MXMO3_01417"/>
<keyword evidence="4" id="KW-1185">Reference proteome</keyword>
<evidence type="ECO:0000256" key="2">
    <source>
        <dbReference type="SAM" id="MobiDB-lite"/>
    </source>
</evidence>
<evidence type="ECO:0000313" key="3">
    <source>
        <dbReference type="EMBL" id="AVX03947.1"/>
    </source>
</evidence>
<name>A0A2R4MD35_9HYPH</name>
<proteinExistence type="predicted"/>
<dbReference type="STRING" id="1122213.GCA_000423365_01377"/>
<gene>
    <name evidence="3" type="ORF">MXMO3_01417</name>
</gene>
<feature type="region of interest" description="Disordered" evidence="2">
    <location>
        <begin position="113"/>
        <end position="133"/>
    </location>
</feature>
<evidence type="ECO:0000313" key="4">
    <source>
        <dbReference type="Proteomes" id="UP000258927"/>
    </source>
</evidence>
<feature type="coiled-coil region" evidence="1">
    <location>
        <begin position="26"/>
        <end position="53"/>
    </location>
</feature>
<dbReference type="Proteomes" id="UP000258927">
    <property type="component" value="Chromosome"/>
</dbReference>
<accession>A0A2R4MD35</accession>
<dbReference type="RefSeq" id="WP_117395405.1">
    <property type="nucleotide sequence ID" value="NZ_CP021330.1"/>
</dbReference>
<dbReference type="AlphaFoldDB" id="A0A2R4MD35"/>
<evidence type="ECO:0000256" key="1">
    <source>
        <dbReference type="SAM" id="Coils"/>
    </source>
</evidence>
<reference evidence="3 4" key="1">
    <citation type="submission" date="2017-05" db="EMBL/GenBank/DDBJ databases">
        <title>Genome Analysis of Maritalea myrionectae HL2708#5.</title>
        <authorList>
            <consortium name="Cotde Inc.-PKNU"/>
            <person name="Jang D."/>
            <person name="Oh H.-M."/>
        </authorList>
    </citation>
    <scope>NUCLEOTIDE SEQUENCE [LARGE SCALE GENOMIC DNA]</scope>
    <source>
        <strain evidence="3 4">HL2708#5</strain>
    </source>
</reference>
<protein>
    <recommendedName>
        <fullName evidence="5">Cell division protein FtsL</fullName>
    </recommendedName>
</protein>
<keyword evidence="1" id="KW-0175">Coiled coil</keyword>
<organism evidence="3 4">
    <name type="scientific">Maritalea myrionectae</name>
    <dbReference type="NCBI Taxonomy" id="454601"/>
    <lineage>
        <taxon>Bacteria</taxon>
        <taxon>Pseudomonadati</taxon>
        <taxon>Pseudomonadota</taxon>
        <taxon>Alphaproteobacteria</taxon>
        <taxon>Hyphomicrobiales</taxon>
        <taxon>Devosiaceae</taxon>
        <taxon>Maritalea</taxon>
    </lineage>
</organism>
<evidence type="ECO:0008006" key="5">
    <source>
        <dbReference type="Google" id="ProtNLM"/>
    </source>
</evidence>
<dbReference type="EMBL" id="CP021330">
    <property type="protein sequence ID" value="AVX03947.1"/>
    <property type="molecule type" value="Genomic_DNA"/>
</dbReference>
<sequence length="133" mass="14813">MRWVNLGLLLTSFCALILVYAQKYHAEDLSVQVAALEDDIAEKTQELGTLKADWAYLNQPGRLQPIVERHAAVLNLEPIKTEQYQRIEDIPMRPAGPDQDGLEALLLSLEAGVDPNEMSELPSVGPTPPERRP</sequence>